<dbReference type="GO" id="GO:0003964">
    <property type="term" value="F:RNA-directed DNA polymerase activity"/>
    <property type="evidence" value="ECO:0007669"/>
    <property type="project" value="UniProtKB-KW"/>
</dbReference>
<evidence type="ECO:0000259" key="2">
    <source>
        <dbReference type="Pfam" id="PF03732"/>
    </source>
</evidence>
<dbReference type="Pfam" id="PF03732">
    <property type="entry name" value="Retrotrans_gag"/>
    <property type="match status" value="1"/>
</dbReference>
<protein>
    <submittedName>
        <fullName evidence="3">Reverse transcriptase domain-containing protein</fullName>
    </submittedName>
</protein>
<gene>
    <name evidence="3" type="ORF">Tco_1028763</name>
</gene>
<proteinExistence type="predicted"/>
<dbReference type="EMBL" id="BQNB010017991">
    <property type="protein sequence ID" value="GJT69477.1"/>
    <property type="molecule type" value="Genomic_DNA"/>
</dbReference>
<keyword evidence="3" id="KW-0695">RNA-directed DNA polymerase</keyword>
<reference evidence="3" key="2">
    <citation type="submission" date="2022-01" db="EMBL/GenBank/DDBJ databases">
        <authorList>
            <person name="Yamashiro T."/>
            <person name="Shiraishi A."/>
            <person name="Satake H."/>
            <person name="Nakayama K."/>
        </authorList>
    </citation>
    <scope>NUCLEOTIDE SEQUENCE</scope>
</reference>
<name>A0ABQ5G3A8_9ASTR</name>
<dbReference type="Proteomes" id="UP001151760">
    <property type="component" value="Unassembled WGS sequence"/>
</dbReference>
<evidence type="ECO:0000313" key="4">
    <source>
        <dbReference type="Proteomes" id="UP001151760"/>
    </source>
</evidence>
<organism evidence="3 4">
    <name type="scientific">Tanacetum coccineum</name>
    <dbReference type="NCBI Taxonomy" id="301880"/>
    <lineage>
        <taxon>Eukaryota</taxon>
        <taxon>Viridiplantae</taxon>
        <taxon>Streptophyta</taxon>
        <taxon>Embryophyta</taxon>
        <taxon>Tracheophyta</taxon>
        <taxon>Spermatophyta</taxon>
        <taxon>Magnoliopsida</taxon>
        <taxon>eudicotyledons</taxon>
        <taxon>Gunneridae</taxon>
        <taxon>Pentapetalae</taxon>
        <taxon>asterids</taxon>
        <taxon>campanulids</taxon>
        <taxon>Asterales</taxon>
        <taxon>Asteraceae</taxon>
        <taxon>Asteroideae</taxon>
        <taxon>Anthemideae</taxon>
        <taxon>Anthemidinae</taxon>
        <taxon>Tanacetum</taxon>
    </lineage>
</organism>
<accession>A0ABQ5G3A8</accession>
<evidence type="ECO:0000313" key="3">
    <source>
        <dbReference type="EMBL" id="GJT69477.1"/>
    </source>
</evidence>
<sequence length="427" mass="48946">MPRRNHDSSIADPAPLAGTYSVDDIKRLSEFVIALASLIQAYYLWLSYDDSPVARNEDVPKKTKLMKLVEEADLKKKAHIEASPVVEVSVDHDLPCAPIIQAEPLEVLAEALYISDNASSTIWILLEMMIMDMIPLKALLLRIFLHEAELIMNQWWMHRPTMENESLSRTSTGHPFQSSKNHGKGICTEENSGGGLGPVREPAFDDRPFIPQWGLKQSSRMSNLFNCRDMLMHLFTRADQEFMNASEEDYVAGRRVGRVEEIGREAEEREREREFGEELGRAVQSGIYRWVDQRNKDWPLLGVCEGHRAGTSNLDVKAPSKFERLNEALFVKRAIGHDIAYAMPWKTLKKMMTNKYCPRCEIKKLETEMWNLKVKGTDVLSYNQHFQELALMCDRRFPEESDVVEKYVGGLPDMIHKSVKASRPKMM</sequence>
<feature type="compositionally biased region" description="Polar residues" evidence="1">
    <location>
        <begin position="166"/>
        <end position="180"/>
    </location>
</feature>
<keyword evidence="3" id="KW-0548">Nucleotidyltransferase</keyword>
<keyword evidence="4" id="KW-1185">Reference proteome</keyword>
<keyword evidence="3" id="KW-0808">Transferase</keyword>
<feature type="region of interest" description="Disordered" evidence="1">
    <location>
        <begin position="166"/>
        <end position="185"/>
    </location>
</feature>
<reference evidence="3" key="1">
    <citation type="journal article" date="2022" name="Int. J. Mol. Sci.">
        <title>Draft Genome of Tanacetum Coccineum: Genomic Comparison of Closely Related Tanacetum-Family Plants.</title>
        <authorList>
            <person name="Yamashiro T."/>
            <person name="Shiraishi A."/>
            <person name="Nakayama K."/>
            <person name="Satake H."/>
        </authorList>
    </citation>
    <scope>NUCLEOTIDE SEQUENCE</scope>
</reference>
<evidence type="ECO:0000256" key="1">
    <source>
        <dbReference type="SAM" id="MobiDB-lite"/>
    </source>
</evidence>
<dbReference type="InterPro" id="IPR005162">
    <property type="entry name" value="Retrotrans_gag_dom"/>
</dbReference>
<feature type="domain" description="Retrotransposon gag" evidence="2">
    <location>
        <begin position="342"/>
        <end position="412"/>
    </location>
</feature>
<comment type="caution">
    <text evidence="3">The sequence shown here is derived from an EMBL/GenBank/DDBJ whole genome shotgun (WGS) entry which is preliminary data.</text>
</comment>